<evidence type="ECO:0000313" key="1">
    <source>
        <dbReference type="EMBL" id="KAK2618117.1"/>
    </source>
</evidence>
<evidence type="ECO:0000313" key="2">
    <source>
        <dbReference type="Proteomes" id="UP000218471"/>
    </source>
</evidence>
<proteinExistence type="predicted"/>
<dbReference type="SUPFAM" id="SSF82185">
    <property type="entry name" value="Histone H3 K4-specific methyltransferase SET7/9 N-terminal domain"/>
    <property type="match status" value="1"/>
</dbReference>
<comment type="caution">
    <text evidence="1">The sequence shown here is derived from an EMBL/GenBank/DDBJ whole genome shotgun (WGS) entry which is preliminary data.</text>
</comment>
<protein>
    <recommendedName>
        <fullName evidence="3">Lipoprotein</fullName>
    </recommendedName>
</protein>
<dbReference type="Proteomes" id="UP000218471">
    <property type="component" value="Unassembled WGS sequence"/>
</dbReference>
<accession>A0AAV9FUF8</accession>
<dbReference type="RefSeq" id="WP_082274324.1">
    <property type="nucleotide sequence ID" value="NZ_JQPQ01000072.1"/>
</dbReference>
<evidence type="ECO:0008006" key="3">
    <source>
        <dbReference type="Google" id="ProtNLM"/>
    </source>
</evidence>
<dbReference type="EMBL" id="NKYG02000001">
    <property type="protein sequence ID" value="KAK2618117.1"/>
    <property type="molecule type" value="Genomic_DNA"/>
</dbReference>
<dbReference type="PROSITE" id="PS51257">
    <property type="entry name" value="PROKAR_LIPOPROTEIN"/>
    <property type="match status" value="1"/>
</dbReference>
<dbReference type="Gene3D" id="2.20.110.10">
    <property type="entry name" value="Histone H3 K4-specific methyltransferase SET7/9 N-terminal domain"/>
    <property type="match status" value="1"/>
</dbReference>
<sequence length="124" mass="13871">MKIKNKFLLKIMLFSYFIFFACISVLEAESKTDGVKEKCLSGDCQNGQGVFIDASGTEFRGTFVNGKLEGLAEIKFKNPETFSGVLHKDLARRGTIEWIDRDTQKTLYGTWIPGGICEKNVCTS</sequence>
<dbReference type="AlphaFoldDB" id="A0AAV9FUF8"/>
<gene>
    <name evidence="1" type="ORF">CFV95_003340</name>
</gene>
<organism evidence="1 2">
    <name type="scientific">Leptospira interrogans</name>
    <dbReference type="NCBI Taxonomy" id="173"/>
    <lineage>
        <taxon>Bacteria</taxon>
        <taxon>Pseudomonadati</taxon>
        <taxon>Spirochaetota</taxon>
        <taxon>Spirochaetia</taxon>
        <taxon>Leptospirales</taxon>
        <taxon>Leptospiraceae</taxon>
        <taxon>Leptospira</taxon>
    </lineage>
</organism>
<reference evidence="1" key="1">
    <citation type="submission" date="2023-10" db="EMBL/GenBank/DDBJ databases">
        <title>Genomic and proteomic analysis of Leptospira interrogans strain CUDO8.</title>
        <authorList>
            <person name="Boonciew P."/>
            <person name="Kurilung A."/>
            <person name="Prapasarakul N."/>
        </authorList>
    </citation>
    <scope>NUCLEOTIDE SEQUENCE</scope>
    <source>
        <strain evidence="1">CUDO8</strain>
    </source>
</reference>
<name>A0AAV9FUF8_LEPIR</name>